<dbReference type="Gene3D" id="2.50.20.10">
    <property type="entry name" value="Lipoprotein localisation LolA/LolB/LppX"/>
    <property type="match status" value="1"/>
</dbReference>
<dbReference type="Pfam" id="PF07044">
    <property type="entry name" value="DUF1329"/>
    <property type="match status" value="1"/>
</dbReference>
<proteinExistence type="predicted"/>
<evidence type="ECO:0000313" key="3">
    <source>
        <dbReference type="Proteomes" id="UP000484885"/>
    </source>
</evidence>
<dbReference type="AlphaFoldDB" id="A0A845VEU6"/>
<dbReference type="InterPro" id="IPR010752">
    <property type="entry name" value="DUF1329"/>
</dbReference>
<comment type="caution">
    <text evidence="2">The sequence shown here is derived from an EMBL/GenBank/DDBJ whole genome shotgun (WGS) entry which is preliminary data.</text>
</comment>
<dbReference type="EMBL" id="JAAGSC010000040">
    <property type="protein sequence ID" value="NDY95759.1"/>
    <property type="molecule type" value="Genomic_DNA"/>
</dbReference>
<protein>
    <submittedName>
        <fullName evidence="2">DUF1329 domain-containing protein</fullName>
    </submittedName>
</protein>
<accession>A0A845VEU6</accession>
<dbReference type="Proteomes" id="UP000484885">
    <property type="component" value="Unassembled WGS sequence"/>
</dbReference>
<evidence type="ECO:0000313" key="2">
    <source>
        <dbReference type="EMBL" id="NDY95759.1"/>
    </source>
</evidence>
<dbReference type="CDD" id="cd16329">
    <property type="entry name" value="LolA_like"/>
    <property type="match status" value="1"/>
</dbReference>
<feature type="region of interest" description="Disordered" evidence="1">
    <location>
        <begin position="395"/>
        <end position="416"/>
    </location>
</feature>
<organism evidence="2 3">
    <name type="scientific">Wenzhouxiangella limi</name>
    <dbReference type="NCBI Taxonomy" id="2707351"/>
    <lineage>
        <taxon>Bacteria</taxon>
        <taxon>Pseudomonadati</taxon>
        <taxon>Pseudomonadota</taxon>
        <taxon>Gammaproteobacteria</taxon>
        <taxon>Chromatiales</taxon>
        <taxon>Wenzhouxiangellaceae</taxon>
        <taxon>Wenzhouxiangella</taxon>
    </lineage>
</organism>
<gene>
    <name evidence="2" type="ORF">G3I74_08470</name>
</gene>
<keyword evidence="3" id="KW-1185">Reference proteome</keyword>
<reference evidence="2 3" key="1">
    <citation type="submission" date="2020-02" db="EMBL/GenBank/DDBJ databases">
        <authorList>
            <person name="Zhang X.-Y."/>
        </authorList>
    </citation>
    <scope>NUCLEOTIDE SEQUENCE [LARGE SCALE GENOMIC DNA]</scope>
    <source>
        <strain evidence="2 3">C33</strain>
    </source>
</reference>
<evidence type="ECO:0000256" key="1">
    <source>
        <dbReference type="SAM" id="MobiDB-lite"/>
    </source>
</evidence>
<sequence length="416" mass="47616">MGSIRAGSADGRIPPWEGGLVRDDWPAGYEPGERHLDPFAGDEPLYVITGDNYQEYRDRLSVGQMATFERYPDTYRMAVYPTRRSASFPEFVYEASIENAATGRLIADGEGVADVAEGFPFPLPQNAYELMWNHKLKHKGTGGTRYNNQVAPTASGSFQLVRLREELLGLYYAEGSTIAETNNILLYFFQEVESPARLAGNILLVHETLNQLEQPRQAWIYNPGQRRVRRAPNVAYDNPGTASDGLRTNDMTDMFNGAMDRFTWRIAGKREMYVPYNAYKIHSADVTPQDLVMPGHLNPDYTRYELHRVWVIEAELRPEFRHINSRRTFYLDEDSYQILLTDHYDGRGELWRASESHAINYYDVPTFWSSIEVHMDLQSGRYIANGLDNQDPVNTFDVPLSPSSYTPQALRTRGRR</sequence>
<name>A0A845VEU6_9GAMM</name>